<dbReference type="InParanoid" id="A0A423W788"/>
<keyword evidence="2" id="KW-0732">Signal</keyword>
<protein>
    <submittedName>
        <fullName evidence="3">Uncharacterized protein</fullName>
    </submittedName>
</protein>
<feature type="compositionally biased region" description="Acidic residues" evidence="1">
    <location>
        <begin position="64"/>
        <end position="73"/>
    </location>
</feature>
<evidence type="ECO:0000313" key="4">
    <source>
        <dbReference type="Proteomes" id="UP000285146"/>
    </source>
</evidence>
<keyword evidence="4" id="KW-1185">Reference proteome</keyword>
<dbReference type="OrthoDB" id="5209762at2759"/>
<organism evidence="3 4">
    <name type="scientific">Cytospora leucostoma</name>
    <dbReference type="NCBI Taxonomy" id="1230097"/>
    <lineage>
        <taxon>Eukaryota</taxon>
        <taxon>Fungi</taxon>
        <taxon>Dikarya</taxon>
        <taxon>Ascomycota</taxon>
        <taxon>Pezizomycotina</taxon>
        <taxon>Sordariomycetes</taxon>
        <taxon>Sordariomycetidae</taxon>
        <taxon>Diaporthales</taxon>
        <taxon>Cytosporaceae</taxon>
        <taxon>Cytospora</taxon>
    </lineage>
</organism>
<dbReference type="EMBL" id="LKEB01000059">
    <property type="protein sequence ID" value="ROV99219.1"/>
    <property type="molecule type" value="Genomic_DNA"/>
</dbReference>
<proteinExistence type="predicted"/>
<accession>A0A423W788</accession>
<comment type="caution">
    <text evidence="3">The sequence shown here is derived from an EMBL/GenBank/DDBJ whole genome shotgun (WGS) entry which is preliminary data.</text>
</comment>
<name>A0A423W788_9PEZI</name>
<gene>
    <name evidence="3" type="ORF">VPNG_08246</name>
</gene>
<dbReference type="AlphaFoldDB" id="A0A423W788"/>
<evidence type="ECO:0000256" key="2">
    <source>
        <dbReference type="SAM" id="SignalP"/>
    </source>
</evidence>
<sequence>MRFINLVITTATSLALVAALPQRNAAMRVGARADDTDDDSAIVYAYTPGDKDNAAIVSPGTSGTDDDDAVAYT</sequence>
<feature type="region of interest" description="Disordered" evidence="1">
    <location>
        <begin position="54"/>
        <end position="73"/>
    </location>
</feature>
<evidence type="ECO:0000256" key="1">
    <source>
        <dbReference type="SAM" id="MobiDB-lite"/>
    </source>
</evidence>
<dbReference type="Proteomes" id="UP000285146">
    <property type="component" value="Unassembled WGS sequence"/>
</dbReference>
<feature type="chain" id="PRO_5019407100" evidence="2">
    <location>
        <begin position="20"/>
        <end position="73"/>
    </location>
</feature>
<feature type="signal peptide" evidence="2">
    <location>
        <begin position="1"/>
        <end position="19"/>
    </location>
</feature>
<evidence type="ECO:0000313" key="3">
    <source>
        <dbReference type="EMBL" id="ROV99219.1"/>
    </source>
</evidence>
<reference evidence="3 4" key="1">
    <citation type="submission" date="2015-09" db="EMBL/GenBank/DDBJ databases">
        <title>Host preference determinants of Valsa canker pathogens revealed by comparative genomics.</title>
        <authorList>
            <person name="Yin Z."/>
            <person name="Huang L."/>
        </authorList>
    </citation>
    <scope>NUCLEOTIDE SEQUENCE [LARGE SCALE GENOMIC DNA]</scope>
    <source>
        <strain evidence="3 4">SXYLt</strain>
    </source>
</reference>